<name>A0A6P1MH08_9FIRM</name>
<keyword evidence="2" id="KW-1185">Reference proteome</keyword>
<dbReference type="RefSeq" id="WP_162361073.1">
    <property type="nucleotide sequence ID" value="NZ_CP047591.1"/>
</dbReference>
<gene>
    <name evidence="1" type="ORF">Ami3637_01805</name>
</gene>
<protein>
    <recommendedName>
        <fullName evidence="3">Phenylacetate--CoA ligase family protein</fullName>
    </recommendedName>
</protein>
<dbReference type="Proteomes" id="UP000463883">
    <property type="component" value="Chromosome"/>
</dbReference>
<accession>A0A6P1MH08</accession>
<dbReference type="EMBL" id="CP047591">
    <property type="protein sequence ID" value="QHI71298.1"/>
    <property type="molecule type" value="Genomic_DNA"/>
</dbReference>
<proteinExistence type="predicted"/>
<reference evidence="1 2" key="1">
    <citation type="submission" date="2020-01" db="EMBL/GenBank/DDBJ databases">
        <title>Genomic analysis of Aminipila sp. CBA3637.</title>
        <authorList>
            <person name="Kim Y.B."/>
            <person name="Roh S.W."/>
        </authorList>
    </citation>
    <scope>NUCLEOTIDE SEQUENCE [LARGE SCALE GENOMIC DNA]</scope>
    <source>
        <strain evidence="1 2">CBA3637</strain>
    </source>
</reference>
<dbReference type="SUPFAM" id="SSF56801">
    <property type="entry name" value="Acetyl-CoA synthetase-like"/>
    <property type="match status" value="1"/>
</dbReference>
<evidence type="ECO:0000313" key="2">
    <source>
        <dbReference type="Proteomes" id="UP000463883"/>
    </source>
</evidence>
<evidence type="ECO:0008006" key="3">
    <source>
        <dbReference type="Google" id="ProtNLM"/>
    </source>
</evidence>
<organism evidence="1 2">
    <name type="scientific">Aminipila terrae</name>
    <dbReference type="NCBI Taxonomy" id="2697030"/>
    <lineage>
        <taxon>Bacteria</taxon>
        <taxon>Bacillati</taxon>
        <taxon>Bacillota</taxon>
        <taxon>Clostridia</taxon>
        <taxon>Peptostreptococcales</taxon>
        <taxon>Anaerovoracaceae</taxon>
        <taxon>Aminipila</taxon>
    </lineage>
</organism>
<dbReference type="Gene3D" id="3.40.50.12780">
    <property type="entry name" value="N-terminal domain of ligase-like"/>
    <property type="match status" value="1"/>
</dbReference>
<dbReference type="InterPro" id="IPR053158">
    <property type="entry name" value="CapK_Type1_Caps_Biosynth"/>
</dbReference>
<evidence type="ECO:0000313" key="1">
    <source>
        <dbReference type="EMBL" id="QHI71298.1"/>
    </source>
</evidence>
<dbReference type="PANTHER" id="PTHR36932">
    <property type="entry name" value="CAPSULAR POLYSACCHARIDE BIOSYNTHESIS PROTEIN"/>
    <property type="match status" value="1"/>
</dbReference>
<dbReference type="InterPro" id="IPR042099">
    <property type="entry name" value="ANL_N_sf"/>
</dbReference>
<dbReference type="AlphaFoldDB" id="A0A6P1MH08"/>
<dbReference type="PANTHER" id="PTHR36932:SF1">
    <property type="entry name" value="CAPSULAR POLYSACCHARIDE BIOSYNTHESIS PROTEIN"/>
    <property type="match status" value="1"/>
</dbReference>
<dbReference type="KEGG" id="amic:Ami3637_01805"/>
<sequence>MNIGILKIINEKLPDSIKIVLGPIIRFSLIKNPVFKRQIDELNKADMWDAKKVAISQLEHLKSILQFAYENSKYYKEIFDLVDFNPYSLVDFNDIKKIPILTREILEKRYDDLIVPNVTNYYQVTTGGTAGKPIKLLLEKDSIFKERAFVYHFWAKAGYDYKHSRLATFRGVKFNNEISKYNPLYNEMMFNPFILNDNNVKEYVKKIDSFGATFLYGYPSAISNFCRLLSKNNLTLNRKIEAVFLISENIYENQVKIIEDTIKCKIYSFYGHTERAVFAEQKENGYSFNPVYGVVELSNENNGKVICTGFLNRKMPLIRYELDDYAHLIEGGIYNIHGHHDQDVLIGKNDERIAIAAINFHCDTLKNIAAYQFVQKEKGKLNFNVQADSKLSDAELNDIKEALTLKVGNTFDCKIMQVDEMELTKRGKFKMIIQELEI</sequence>